<keyword evidence="1" id="KW-1133">Transmembrane helix</keyword>
<name>A0ABP6UYF4_9FLAO</name>
<dbReference type="Proteomes" id="UP001500459">
    <property type="component" value="Unassembled WGS sequence"/>
</dbReference>
<dbReference type="RefSeq" id="WP_344930840.1">
    <property type="nucleotide sequence ID" value="NZ_BAABCW010000031.1"/>
</dbReference>
<keyword evidence="3" id="KW-1185">Reference proteome</keyword>
<keyword evidence="1" id="KW-0812">Transmembrane</keyword>
<evidence type="ECO:0000313" key="2">
    <source>
        <dbReference type="EMBL" id="GAA3522861.1"/>
    </source>
</evidence>
<dbReference type="EMBL" id="BAABCW010000031">
    <property type="protein sequence ID" value="GAA3522861.1"/>
    <property type="molecule type" value="Genomic_DNA"/>
</dbReference>
<reference evidence="3" key="1">
    <citation type="journal article" date="2019" name="Int. J. Syst. Evol. Microbiol.">
        <title>The Global Catalogue of Microorganisms (GCM) 10K type strain sequencing project: providing services to taxonomists for standard genome sequencing and annotation.</title>
        <authorList>
            <consortium name="The Broad Institute Genomics Platform"/>
            <consortium name="The Broad Institute Genome Sequencing Center for Infectious Disease"/>
            <person name="Wu L."/>
            <person name="Ma J."/>
        </authorList>
    </citation>
    <scope>NUCLEOTIDE SEQUENCE [LARGE SCALE GENOMIC DNA]</scope>
    <source>
        <strain evidence="3">JCM 17106</strain>
    </source>
</reference>
<organism evidence="2 3">
    <name type="scientific">Aquimarina addita</name>
    <dbReference type="NCBI Taxonomy" id="870485"/>
    <lineage>
        <taxon>Bacteria</taxon>
        <taxon>Pseudomonadati</taxon>
        <taxon>Bacteroidota</taxon>
        <taxon>Flavobacteriia</taxon>
        <taxon>Flavobacteriales</taxon>
        <taxon>Flavobacteriaceae</taxon>
        <taxon>Aquimarina</taxon>
    </lineage>
</organism>
<keyword evidence="1" id="KW-0472">Membrane</keyword>
<gene>
    <name evidence="2" type="ORF">GCM10022393_41950</name>
</gene>
<evidence type="ECO:0000313" key="3">
    <source>
        <dbReference type="Proteomes" id="UP001500459"/>
    </source>
</evidence>
<accession>A0ABP6UYF4</accession>
<evidence type="ECO:0000256" key="1">
    <source>
        <dbReference type="SAM" id="Phobius"/>
    </source>
</evidence>
<feature type="transmembrane region" description="Helical" evidence="1">
    <location>
        <begin position="76"/>
        <end position="93"/>
    </location>
</feature>
<comment type="caution">
    <text evidence="2">The sequence shown here is derived from an EMBL/GenBank/DDBJ whole genome shotgun (WGS) entry which is preliminary data.</text>
</comment>
<feature type="transmembrane region" description="Helical" evidence="1">
    <location>
        <begin position="20"/>
        <end position="37"/>
    </location>
</feature>
<sequence length="152" mass="18048">MKKFITTSLKTLSETPKKLVLVYILVYFLWGLGMNEFGTQMEIARFSHWWQVITCYIFYMIPISLLLRKYDFFNQYAYGLVAMGILEFMGYWLQTSYVYPNNIIEQLFNPQNLSLGMALFFALYFPAGNWLVAKIYKLIFRKDKDTTFLKQG</sequence>
<feature type="transmembrane region" description="Helical" evidence="1">
    <location>
        <begin position="113"/>
        <end position="132"/>
    </location>
</feature>
<proteinExistence type="predicted"/>
<feature type="transmembrane region" description="Helical" evidence="1">
    <location>
        <begin position="49"/>
        <end position="67"/>
    </location>
</feature>
<protein>
    <submittedName>
        <fullName evidence="2">Uncharacterized protein</fullName>
    </submittedName>
</protein>